<keyword evidence="1" id="KW-0547">Nucleotide-binding</keyword>
<reference evidence="3 4" key="1">
    <citation type="submission" date="2017-04" db="EMBL/GenBank/DDBJ databases">
        <title>Draft Aigarchaeota genome from a New Zealand hot spring.</title>
        <authorList>
            <person name="Reysenbach A.-L."/>
            <person name="Donaho J.A."/>
            <person name="Gerhart J."/>
            <person name="Kelley J.F."/>
            <person name="Kouba K."/>
            <person name="Podar M."/>
            <person name="Stott M."/>
        </authorList>
    </citation>
    <scope>NUCLEOTIDE SEQUENCE [LARGE SCALE GENOMIC DNA]</scope>
    <source>
        <strain evidence="3">NZ13_MG1</strain>
    </source>
</reference>
<dbReference type="InterPro" id="IPR027417">
    <property type="entry name" value="P-loop_NTPase"/>
</dbReference>
<dbReference type="InterPro" id="IPR004095">
    <property type="entry name" value="TGS"/>
</dbReference>
<evidence type="ECO:0000313" key="3">
    <source>
        <dbReference type="EMBL" id="PUA31986.1"/>
    </source>
</evidence>
<sequence>MPTNLPAEAKAKLAKYREARTHEEKIKALEEAISCIPHHKHTEKMLRQLKKRLAQLRRELEQRPVKGGRREEFSVEKEGAAQVVLLGATNSGKSSLLAAITGANPEIAEYPMTTRRPIPGMMVYEDVEIQVVELPAVLTDGLEETSMAYRSLGMARNADLIAVVLDASNKPLEQLRKIVDMLEDVGVMLKKERAKVILEKKDSGGIRLVTFGKFHGSLDDVKELLYGVGIRNAVVKIIGEATLEDVEEQAINESVYKRGFVILNKFDMKTDQSEEVEELAARLGIPLVKVSIKEGKGLEELKRLIFESLGLIRVYTQKDGVVARKPIVVPSGTTVGQLAYLIHKELAEGFKYAKVWGRSVKVQGQRVGADHVLQDKDLVEIFAP</sequence>
<organism evidence="3 4">
    <name type="scientific">Candidatus Terraquivivens tikiterensis</name>
    <dbReference type="NCBI Taxonomy" id="1980982"/>
    <lineage>
        <taxon>Archaea</taxon>
        <taxon>Nitrososphaerota</taxon>
        <taxon>Candidatus Wolframiiraptoraceae</taxon>
        <taxon>Candidatus Terraquivivens</taxon>
    </lineage>
</organism>
<dbReference type="GO" id="GO:0003924">
    <property type="term" value="F:GTPase activity"/>
    <property type="evidence" value="ECO:0007669"/>
    <property type="project" value="InterPro"/>
</dbReference>
<dbReference type="Gene3D" id="3.40.50.300">
    <property type="entry name" value="P-loop containing nucleotide triphosphate hydrolases"/>
    <property type="match status" value="2"/>
</dbReference>
<dbReference type="Pfam" id="PF02824">
    <property type="entry name" value="TGS"/>
    <property type="match status" value="1"/>
</dbReference>
<keyword evidence="1" id="KW-0342">GTP-binding</keyword>
<dbReference type="InterPro" id="IPR012675">
    <property type="entry name" value="Beta-grasp_dom_sf"/>
</dbReference>
<dbReference type="InterPro" id="IPR012676">
    <property type="entry name" value="TGS-like"/>
</dbReference>
<dbReference type="Pfam" id="PF16897">
    <property type="entry name" value="MMR_HSR1_Xtn"/>
    <property type="match status" value="1"/>
</dbReference>
<dbReference type="PROSITE" id="PS51880">
    <property type="entry name" value="TGS"/>
    <property type="match status" value="1"/>
</dbReference>
<dbReference type="SUPFAM" id="SSF52540">
    <property type="entry name" value="P-loop containing nucleoside triphosphate hydrolases"/>
    <property type="match status" value="1"/>
</dbReference>
<dbReference type="Gene3D" id="3.10.20.30">
    <property type="match status" value="1"/>
</dbReference>
<name>A0A2R7Y359_9ARCH</name>
<dbReference type="GO" id="GO:0005525">
    <property type="term" value="F:GTP binding"/>
    <property type="evidence" value="ECO:0007669"/>
    <property type="project" value="UniProtKB-KW"/>
</dbReference>
<dbReference type="InterPro" id="IPR006073">
    <property type="entry name" value="GTP-bd"/>
</dbReference>
<dbReference type="InterPro" id="IPR045001">
    <property type="entry name" value="DRG"/>
</dbReference>
<protein>
    <recommendedName>
        <fullName evidence="2">TGS domain-containing protein</fullName>
    </recommendedName>
</protein>
<dbReference type="PANTHER" id="PTHR43127">
    <property type="entry name" value="DEVELOPMENTALLY-REGULATED GTP-BINDING PROTEIN 2"/>
    <property type="match status" value="1"/>
</dbReference>
<dbReference type="Pfam" id="PF01926">
    <property type="entry name" value="MMR_HSR1"/>
    <property type="match status" value="1"/>
</dbReference>
<gene>
    <name evidence="3" type="ORF">B9J98_04915</name>
</gene>
<evidence type="ECO:0000259" key="2">
    <source>
        <dbReference type="PROSITE" id="PS51880"/>
    </source>
</evidence>
<evidence type="ECO:0000256" key="1">
    <source>
        <dbReference type="ARBA" id="ARBA00023134"/>
    </source>
</evidence>
<accession>A0A2R7Y359</accession>
<evidence type="ECO:0000313" key="4">
    <source>
        <dbReference type="Proteomes" id="UP000244066"/>
    </source>
</evidence>
<comment type="caution">
    <text evidence="3">The sequence shown here is derived from an EMBL/GenBank/DDBJ whole genome shotgun (WGS) entry which is preliminary data.</text>
</comment>
<dbReference type="EMBL" id="NDWU01000011">
    <property type="protein sequence ID" value="PUA31986.1"/>
    <property type="molecule type" value="Genomic_DNA"/>
</dbReference>
<dbReference type="SUPFAM" id="SSF81271">
    <property type="entry name" value="TGS-like"/>
    <property type="match status" value="1"/>
</dbReference>
<feature type="domain" description="TGS" evidence="2">
    <location>
        <begin position="310"/>
        <end position="383"/>
    </location>
</feature>
<dbReference type="Proteomes" id="UP000244066">
    <property type="component" value="Unassembled WGS sequence"/>
</dbReference>
<dbReference type="PRINTS" id="PR00326">
    <property type="entry name" value="GTP1OBG"/>
</dbReference>
<dbReference type="AlphaFoldDB" id="A0A2R7Y359"/>
<proteinExistence type="predicted"/>
<dbReference type="InterPro" id="IPR031662">
    <property type="entry name" value="GTP-binding_2"/>
</dbReference>